<evidence type="ECO:0000313" key="1">
    <source>
        <dbReference type="EMBL" id="CDW27784.1"/>
    </source>
</evidence>
<protein>
    <submittedName>
        <fullName evidence="1">Uncharacterized protein</fullName>
    </submittedName>
</protein>
<reference evidence="1" key="1">
    <citation type="submission" date="2014-05" db="EMBL/GenBank/DDBJ databases">
        <authorList>
            <person name="Chronopoulou M."/>
        </authorList>
    </citation>
    <scope>NUCLEOTIDE SEQUENCE</scope>
    <source>
        <tissue evidence="1">Whole organism</tissue>
    </source>
</reference>
<dbReference type="EMBL" id="HACA01010423">
    <property type="protein sequence ID" value="CDW27784.1"/>
    <property type="molecule type" value="Transcribed_RNA"/>
</dbReference>
<sequence>MLFQMNTLLRIRIQKYFGILKWHLLLEGTQCSSGCFFRDQAPTSLYLYVFGTHVMRKLFFFSGQDVDITDPHFPWHMTQKLSFCSAQGADLTTPKSQQFVEAFPLWYLKSSCTGKTFFAWECCC</sequence>
<organism evidence="1">
    <name type="scientific">Lepeophtheirus salmonis</name>
    <name type="common">Salmon louse</name>
    <name type="synonym">Caligus salmonis</name>
    <dbReference type="NCBI Taxonomy" id="72036"/>
    <lineage>
        <taxon>Eukaryota</taxon>
        <taxon>Metazoa</taxon>
        <taxon>Ecdysozoa</taxon>
        <taxon>Arthropoda</taxon>
        <taxon>Crustacea</taxon>
        <taxon>Multicrustacea</taxon>
        <taxon>Hexanauplia</taxon>
        <taxon>Copepoda</taxon>
        <taxon>Siphonostomatoida</taxon>
        <taxon>Caligidae</taxon>
        <taxon>Lepeophtheirus</taxon>
    </lineage>
</organism>
<name>A0A0K2TP76_LEPSM</name>
<proteinExistence type="predicted"/>
<accession>A0A0K2TP76</accession>
<dbReference type="AlphaFoldDB" id="A0A0K2TP76"/>